<comment type="caution">
    <text evidence="1">The sequence shown here is derived from an EMBL/GenBank/DDBJ whole genome shotgun (WGS) entry which is preliminary data.</text>
</comment>
<keyword evidence="2" id="KW-1185">Reference proteome</keyword>
<accession>A0AC61DIK4</accession>
<dbReference type="Proteomes" id="UP000224460">
    <property type="component" value="Unassembled WGS sequence"/>
</dbReference>
<name>A0AC61DIK4_9FIRM</name>
<evidence type="ECO:0000313" key="2">
    <source>
        <dbReference type="Proteomes" id="UP000224460"/>
    </source>
</evidence>
<dbReference type="EMBL" id="PEDL01000001">
    <property type="protein sequence ID" value="PHV72351.1"/>
    <property type="molecule type" value="Genomic_DNA"/>
</dbReference>
<organism evidence="1 2">
    <name type="scientific">Sporanaerobium hydrogeniformans</name>
    <dbReference type="NCBI Taxonomy" id="3072179"/>
    <lineage>
        <taxon>Bacteria</taxon>
        <taxon>Bacillati</taxon>
        <taxon>Bacillota</taxon>
        <taxon>Clostridia</taxon>
        <taxon>Lachnospirales</taxon>
        <taxon>Lachnospiraceae</taxon>
        <taxon>Sporanaerobium</taxon>
    </lineage>
</organism>
<proteinExistence type="predicted"/>
<evidence type="ECO:0000313" key="1">
    <source>
        <dbReference type="EMBL" id="PHV72351.1"/>
    </source>
</evidence>
<sequence length="360" mass="40224">MKTRIQKLLCKMEELKIEAMLIDSRTNRRYMSGFSGSSAMLYITSKRQILITDFRYLEQAAKECPDYEIISQGNLGLLKTALKYASEEGIKVLGFESEHVSYATYLTFAEQKSFTFIPTQKVIEDFRKIKDNEEIKKIAKAESIGDLAFSHIIEFLKEGYHQGITENDVALEIERVMRKNGATGTSFDSIVATGVKSSLPHAQPSNCTFKKGDFVVMDFGCIYEGYCSDMTRTVVIGEANQKQVAIYNTVLEAQHKALEVIQPGMKGKEVDQIARDIIAKAGYDTYFGHGLGHSLGLDIHENPRFSPLEEATIEVGMCMTVEPGIYIPDFGGVRIEDVVVVTETGILNLTHSPKELIVIK</sequence>
<gene>
    <name evidence="1" type="ORF">CS063_02415</name>
</gene>
<protein>
    <submittedName>
        <fullName evidence="1">Xaa-Pro dipeptidase</fullName>
    </submittedName>
</protein>
<reference evidence="1" key="1">
    <citation type="submission" date="2017-10" db="EMBL/GenBank/DDBJ databases">
        <title>Genome sequence of cellulolytic Lachnospiraceae bacterium XHS1971 isolated from hotspring sediment.</title>
        <authorList>
            <person name="Vasudevan G."/>
            <person name="Joshi A.J."/>
            <person name="Hivarkar S."/>
            <person name="Lanjekar V.B."/>
            <person name="Dhakephalkar P.K."/>
            <person name="Dagar S."/>
        </authorList>
    </citation>
    <scope>NUCLEOTIDE SEQUENCE</scope>
    <source>
        <strain evidence="1">XHS1971</strain>
    </source>
</reference>